<dbReference type="Gene3D" id="3.20.20.70">
    <property type="entry name" value="Aldolase class I"/>
    <property type="match status" value="1"/>
</dbReference>
<dbReference type="RefSeq" id="WP_011811805.1">
    <property type="nucleotide sequence ID" value="NC_008786.1"/>
</dbReference>
<accession>A1WQB1</accession>
<dbReference type="PANTHER" id="PTHR12128">
    <property type="entry name" value="DIHYDRODIPICOLINATE SYNTHASE"/>
    <property type="match status" value="1"/>
</dbReference>
<dbReference type="Proteomes" id="UP000000374">
    <property type="component" value="Chromosome"/>
</dbReference>
<dbReference type="STRING" id="391735.Veis_4113"/>
<dbReference type="OrthoDB" id="199953at2"/>
<evidence type="ECO:0000256" key="4">
    <source>
        <dbReference type="PIRSR" id="PIRSR001365-1"/>
    </source>
</evidence>
<evidence type="ECO:0000256" key="3">
    <source>
        <dbReference type="PIRNR" id="PIRNR001365"/>
    </source>
</evidence>
<dbReference type="Pfam" id="PF00701">
    <property type="entry name" value="DHDPS"/>
    <property type="match status" value="1"/>
</dbReference>
<feature type="active site" description="Schiff-base intermediate with substrate" evidence="4">
    <location>
        <position position="165"/>
    </location>
</feature>
<evidence type="ECO:0000256" key="5">
    <source>
        <dbReference type="PIRSR" id="PIRSR001365-2"/>
    </source>
</evidence>
<organism evidence="6 7">
    <name type="scientific">Verminephrobacter eiseniae (strain EF01-2)</name>
    <dbReference type="NCBI Taxonomy" id="391735"/>
    <lineage>
        <taxon>Bacteria</taxon>
        <taxon>Pseudomonadati</taxon>
        <taxon>Pseudomonadota</taxon>
        <taxon>Betaproteobacteria</taxon>
        <taxon>Burkholderiales</taxon>
        <taxon>Comamonadaceae</taxon>
        <taxon>Verminephrobacter</taxon>
    </lineage>
</organism>
<dbReference type="SMART" id="SM01130">
    <property type="entry name" value="DHDPS"/>
    <property type="match status" value="1"/>
</dbReference>
<gene>
    <name evidence="6" type="ordered locus">Veis_4113</name>
</gene>
<feature type="active site" description="Proton donor/acceptor" evidence="4">
    <location>
        <position position="137"/>
    </location>
</feature>
<dbReference type="PIRSF" id="PIRSF001365">
    <property type="entry name" value="DHDPS"/>
    <property type="match status" value="1"/>
</dbReference>
<dbReference type="PRINTS" id="PR00146">
    <property type="entry name" value="DHPICSNTHASE"/>
</dbReference>
<dbReference type="HOGENOM" id="CLU_049343_7_2_4"/>
<dbReference type="AlphaFoldDB" id="A1WQB1"/>
<feature type="binding site" evidence="5">
    <location>
        <position position="49"/>
    </location>
    <ligand>
        <name>pyruvate</name>
        <dbReference type="ChEBI" id="CHEBI:15361"/>
    </ligand>
</feature>
<dbReference type="PANTHER" id="PTHR12128:SF66">
    <property type="entry name" value="4-HYDROXY-2-OXOGLUTARATE ALDOLASE, MITOCHONDRIAL"/>
    <property type="match status" value="1"/>
</dbReference>
<proteinExistence type="inferred from homology"/>
<dbReference type="SUPFAM" id="SSF51569">
    <property type="entry name" value="Aldolase"/>
    <property type="match status" value="1"/>
</dbReference>
<comment type="similarity">
    <text evidence="1 3">Belongs to the DapA family.</text>
</comment>
<dbReference type="InterPro" id="IPR013785">
    <property type="entry name" value="Aldolase_TIM"/>
</dbReference>
<evidence type="ECO:0000313" key="6">
    <source>
        <dbReference type="EMBL" id="ABM59818.1"/>
    </source>
</evidence>
<dbReference type="GeneID" id="76462454"/>
<evidence type="ECO:0000313" key="7">
    <source>
        <dbReference type="Proteomes" id="UP000000374"/>
    </source>
</evidence>
<name>A1WQB1_VEREI</name>
<dbReference type="EMBL" id="CP000542">
    <property type="protein sequence ID" value="ABM59818.1"/>
    <property type="molecule type" value="Genomic_DNA"/>
</dbReference>
<dbReference type="eggNOG" id="COG0329">
    <property type="taxonomic scope" value="Bacteria"/>
</dbReference>
<reference evidence="7" key="1">
    <citation type="submission" date="2006-12" db="EMBL/GenBank/DDBJ databases">
        <title>Complete sequence of chromosome 1 of Verminephrobacter eiseniae EF01-2.</title>
        <authorList>
            <person name="Copeland A."/>
            <person name="Lucas S."/>
            <person name="Lapidus A."/>
            <person name="Barry K."/>
            <person name="Detter J.C."/>
            <person name="Glavina del Rio T."/>
            <person name="Dalin E."/>
            <person name="Tice H."/>
            <person name="Pitluck S."/>
            <person name="Chertkov O."/>
            <person name="Brettin T."/>
            <person name="Bruce D."/>
            <person name="Han C."/>
            <person name="Tapia R."/>
            <person name="Gilna P."/>
            <person name="Schmutz J."/>
            <person name="Larimer F."/>
            <person name="Land M."/>
            <person name="Hauser L."/>
            <person name="Kyrpides N."/>
            <person name="Kim E."/>
            <person name="Stahl D."/>
            <person name="Richardson P."/>
        </authorList>
    </citation>
    <scope>NUCLEOTIDE SEQUENCE [LARGE SCALE GENOMIC DNA]</scope>
    <source>
        <strain evidence="7">EF01-2</strain>
    </source>
</reference>
<keyword evidence="2 3" id="KW-0456">Lyase</keyword>
<dbReference type="InterPro" id="IPR002220">
    <property type="entry name" value="DapA-like"/>
</dbReference>
<evidence type="ECO:0000256" key="2">
    <source>
        <dbReference type="ARBA" id="ARBA00023239"/>
    </source>
</evidence>
<protein>
    <submittedName>
        <fullName evidence="6">Dihydrodipicolinate synthetase</fullName>
    </submittedName>
</protein>
<dbReference type="KEGG" id="vei:Veis_4113"/>
<sequence length="311" mass="33825">MSKMKVEGSFVALITPFNQDGTTDFGAFRTLLKFQENHGTGAVLIMGSTGEVSMLSQQERQAIIVETAKMKTGRMKFFYGCTGNNTETTKDYLRFAKANGADGAILAAPSYICGLESDIEDYFLEVADATDLPLGLYNNPPRVKTDLHWDNLIRIFKHPNYVVHKESTTRVGQVAQVLRANTDVAVMCCDSPNLGLLVPTMSLGGHGTANMTGNIAPSEMAALSTPWTTPDISVSFRATYLHILSLLHFSYSAINPVAIKSLMKAVGLPAGELRKPLKGLEGEALLKGLRIIKELGLDEKYGWRSAALQSC</sequence>
<evidence type="ECO:0000256" key="1">
    <source>
        <dbReference type="ARBA" id="ARBA00007592"/>
    </source>
</evidence>
<dbReference type="GO" id="GO:0008840">
    <property type="term" value="F:4-hydroxy-tetrahydrodipicolinate synthase activity"/>
    <property type="evidence" value="ECO:0007669"/>
    <property type="project" value="TreeGrafter"/>
</dbReference>
<keyword evidence="7" id="KW-1185">Reference proteome</keyword>